<proteinExistence type="predicted"/>
<dbReference type="KEGG" id="sla:SERLADRAFT_438444"/>
<dbReference type="HOGENOM" id="CLU_1262198_0_0_1"/>
<name>F8NY83_SERL9</name>
<feature type="region of interest" description="Disordered" evidence="1">
    <location>
        <begin position="135"/>
        <end position="162"/>
    </location>
</feature>
<feature type="compositionally biased region" description="Basic and acidic residues" evidence="1">
    <location>
        <begin position="150"/>
        <end position="160"/>
    </location>
</feature>
<protein>
    <submittedName>
        <fullName evidence="2">Uncharacterized protein</fullName>
    </submittedName>
</protein>
<gene>
    <name evidence="2" type="ORF">SERLADRAFT_438444</name>
</gene>
<feature type="compositionally biased region" description="Gly residues" evidence="1">
    <location>
        <begin position="66"/>
        <end position="81"/>
    </location>
</feature>
<organism>
    <name type="scientific">Serpula lacrymans var. lacrymans (strain S7.9)</name>
    <name type="common">Dry rot fungus</name>
    <dbReference type="NCBI Taxonomy" id="578457"/>
    <lineage>
        <taxon>Eukaryota</taxon>
        <taxon>Fungi</taxon>
        <taxon>Dikarya</taxon>
        <taxon>Basidiomycota</taxon>
        <taxon>Agaricomycotina</taxon>
        <taxon>Agaricomycetes</taxon>
        <taxon>Agaricomycetidae</taxon>
        <taxon>Boletales</taxon>
        <taxon>Coniophorineae</taxon>
        <taxon>Serpulaceae</taxon>
        <taxon>Serpula</taxon>
    </lineage>
</organism>
<dbReference type="GeneID" id="18815022"/>
<dbReference type="RefSeq" id="XP_007318864.1">
    <property type="nucleotide sequence ID" value="XM_007318802.1"/>
</dbReference>
<dbReference type="AlphaFoldDB" id="F8NY83"/>
<feature type="region of interest" description="Disordered" evidence="1">
    <location>
        <begin position="61"/>
        <end position="121"/>
    </location>
</feature>
<dbReference type="EMBL" id="GL945434">
    <property type="protein sequence ID" value="EGO24845.1"/>
    <property type="molecule type" value="Genomic_DNA"/>
</dbReference>
<evidence type="ECO:0000256" key="1">
    <source>
        <dbReference type="SAM" id="MobiDB-lite"/>
    </source>
</evidence>
<evidence type="ECO:0000313" key="2">
    <source>
        <dbReference type="EMBL" id="EGO24845.1"/>
    </source>
</evidence>
<accession>F8NY83</accession>
<reference evidence="2" key="1">
    <citation type="submission" date="2011-04" db="EMBL/GenBank/DDBJ databases">
        <title>Evolution of plant cell wall degrading machinery underlies the functional diversity of forest fungi.</title>
        <authorList>
            <consortium name="US DOE Joint Genome Institute (JGI-PGF)"/>
            <person name="Eastwood D.C."/>
            <person name="Floudas D."/>
            <person name="Binder M."/>
            <person name="Majcherczyk A."/>
            <person name="Schneider P."/>
            <person name="Aerts A."/>
            <person name="Asiegbu F.O."/>
            <person name="Baker S.E."/>
            <person name="Barry K."/>
            <person name="Bendiksby M."/>
            <person name="Blumentritt M."/>
            <person name="Coutinho P.M."/>
            <person name="Cullen D."/>
            <person name="Cullen D."/>
            <person name="Gathman A."/>
            <person name="Goodell B."/>
            <person name="Henrissat B."/>
            <person name="Ihrmark K."/>
            <person name="Kauserud H."/>
            <person name="Kohler A."/>
            <person name="LaButti K."/>
            <person name="Lapidus A."/>
            <person name="Lavin J.L."/>
            <person name="Lee Y.-H."/>
            <person name="Lindquist E."/>
            <person name="Lilly W."/>
            <person name="Lucas S."/>
            <person name="Morin E."/>
            <person name="Murat C."/>
            <person name="Oguiza J.A."/>
            <person name="Park J."/>
            <person name="Pisabarro A.G."/>
            <person name="Riley R."/>
            <person name="Rosling A."/>
            <person name="Salamov A."/>
            <person name="Schmidt O."/>
            <person name="Schmutz J."/>
            <person name="Skrede I."/>
            <person name="Stenlid J."/>
            <person name="Wiebenga A."/>
            <person name="Xie X."/>
            <person name="Kues U."/>
            <person name="Hibbett D.S."/>
            <person name="Hoffmeister D."/>
            <person name="Hogberg N."/>
            <person name="Martin F."/>
            <person name="Grigoriev I.V."/>
            <person name="Watkinson S.C."/>
        </authorList>
    </citation>
    <scope>NUCLEOTIDE SEQUENCE</scope>
    <source>
        <strain evidence="2">S7.9</strain>
    </source>
</reference>
<dbReference type="Proteomes" id="UP000008064">
    <property type="component" value="Unassembled WGS sequence"/>
</dbReference>
<sequence length="219" mass="23758">MPYPHPSWNWGLGGLVRTGRVTRSLIQRRSDSITHTHTARLRGPLWARTSHLCVARVTAPGSLSLGTGGGETGNGKTGNGKRGNETGNGKWEKRETHPAATRRQGLSEFSPSFQKPPQHPNVEILDLMRLRDRRLSTENGARKKPLKLGEGTKSEGEGLKGRRSKTGIDLVAKVMPSLNPATEGVLLQGTRTYAAFASPSTIALPGFIQPLWTRPSGSR</sequence>